<name>A0A1H3ABH6_9FLAO</name>
<dbReference type="Pfam" id="PF13858">
    <property type="entry name" value="DUF4199"/>
    <property type="match status" value="1"/>
</dbReference>
<keyword evidence="1" id="KW-0812">Transmembrane</keyword>
<keyword evidence="1" id="KW-0472">Membrane</keyword>
<proteinExistence type="predicted"/>
<dbReference type="InterPro" id="IPR025250">
    <property type="entry name" value="DUF4199"/>
</dbReference>
<dbReference type="EMBL" id="FNNJ01000004">
    <property type="protein sequence ID" value="SDX27070.1"/>
    <property type="molecule type" value="Genomic_DNA"/>
</dbReference>
<evidence type="ECO:0008006" key="4">
    <source>
        <dbReference type="Google" id="ProtNLM"/>
    </source>
</evidence>
<dbReference type="RefSeq" id="WP_090122869.1">
    <property type="nucleotide sequence ID" value="NZ_FNNJ01000004.1"/>
</dbReference>
<sequence>MNEFIKKNGINFGLILGFLLILPTMLGYAFDISLLVSYWTLAYVFLAVIILGILVIAFSKKALGGFISFKQAFASYFIMIIVSFFLSTLLNFALFNVIDKDFEQVVKEEQIALTEKQRDFFANQMGDAPQDKVDEFHDKFDEAIEKIKEDKPYSPLSLLKGFTISIAIFAVFGLLLALILKKKDPALE</sequence>
<feature type="transmembrane region" description="Helical" evidence="1">
    <location>
        <begin position="36"/>
        <end position="56"/>
    </location>
</feature>
<dbReference type="OrthoDB" id="660361at2"/>
<evidence type="ECO:0000313" key="2">
    <source>
        <dbReference type="EMBL" id="SDX27070.1"/>
    </source>
</evidence>
<organism evidence="2 3">
    <name type="scientific">Lutibacter oricola</name>
    <dbReference type="NCBI Taxonomy" id="762486"/>
    <lineage>
        <taxon>Bacteria</taxon>
        <taxon>Pseudomonadati</taxon>
        <taxon>Bacteroidota</taxon>
        <taxon>Flavobacteriia</taxon>
        <taxon>Flavobacteriales</taxon>
        <taxon>Flavobacteriaceae</taxon>
        <taxon>Lutibacter</taxon>
    </lineage>
</organism>
<dbReference type="STRING" id="762486.SAMN05444411_10483"/>
<protein>
    <recommendedName>
        <fullName evidence="4">DUF4199 domain-containing protein</fullName>
    </recommendedName>
</protein>
<evidence type="ECO:0000256" key="1">
    <source>
        <dbReference type="SAM" id="Phobius"/>
    </source>
</evidence>
<feature type="transmembrane region" description="Helical" evidence="1">
    <location>
        <begin position="76"/>
        <end position="98"/>
    </location>
</feature>
<dbReference type="Proteomes" id="UP000199595">
    <property type="component" value="Unassembled WGS sequence"/>
</dbReference>
<feature type="transmembrane region" description="Helical" evidence="1">
    <location>
        <begin position="12"/>
        <end position="30"/>
    </location>
</feature>
<evidence type="ECO:0000313" key="3">
    <source>
        <dbReference type="Proteomes" id="UP000199595"/>
    </source>
</evidence>
<accession>A0A1H3ABH6</accession>
<keyword evidence="3" id="KW-1185">Reference proteome</keyword>
<feature type="transmembrane region" description="Helical" evidence="1">
    <location>
        <begin position="158"/>
        <end position="180"/>
    </location>
</feature>
<keyword evidence="1" id="KW-1133">Transmembrane helix</keyword>
<reference evidence="2 3" key="1">
    <citation type="submission" date="2016-10" db="EMBL/GenBank/DDBJ databases">
        <authorList>
            <person name="de Groot N.N."/>
        </authorList>
    </citation>
    <scope>NUCLEOTIDE SEQUENCE [LARGE SCALE GENOMIC DNA]</scope>
    <source>
        <strain evidence="2 3">DSM 24956</strain>
    </source>
</reference>
<gene>
    <name evidence="2" type="ORF">SAMN05444411_10483</name>
</gene>
<dbReference type="AlphaFoldDB" id="A0A1H3ABH6"/>